<dbReference type="EMBL" id="CP036295">
    <property type="protein sequence ID" value="QCC86608.1"/>
    <property type="molecule type" value="Genomic_DNA"/>
</dbReference>
<comment type="similarity">
    <text evidence="2 4">Belongs to the UDP-N-acetylglucosamine 2-epimerase family.</text>
</comment>
<reference evidence="6 7" key="1">
    <citation type="submission" date="2019-02" db="EMBL/GenBank/DDBJ databases">
        <title>Complete Genome Sequence of Desulfovibrio desulfuricans IC1, a Sulfonate Utilizing Anaerobe.</title>
        <authorList>
            <person name="Day L.A."/>
            <person name="De Leon K.B."/>
            <person name="Wall J.D."/>
        </authorList>
    </citation>
    <scope>NUCLEOTIDE SEQUENCE [LARGE SCALE GENOMIC DNA]</scope>
    <source>
        <strain evidence="6 7">IC1</strain>
    </source>
</reference>
<evidence type="ECO:0000313" key="7">
    <source>
        <dbReference type="Proteomes" id="UP000297065"/>
    </source>
</evidence>
<evidence type="ECO:0000256" key="3">
    <source>
        <dbReference type="ARBA" id="ARBA00038858"/>
    </source>
</evidence>
<dbReference type="GO" id="GO:0008761">
    <property type="term" value="F:UDP-N-acetylglucosamine 2-epimerase activity"/>
    <property type="evidence" value="ECO:0007669"/>
    <property type="project" value="UniProtKB-EC"/>
</dbReference>
<evidence type="ECO:0000256" key="2">
    <source>
        <dbReference type="ARBA" id="ARBA00038209"/>
    </source>
</evidence>
<keyword evidence="1 4" id="KW-0413">Isomerase</keyword>
<sequence length="372" mass="40394">MKKVLVIAGTRPEAVKMAPVIHALRDRPADFAVRLCSTGQHRQMLEQTFADFGLAPDVALNVMTGNQTLSKLSARLFEAVDALLAEAAPDVVLVQGDTTTVQVASLCAFYRGIAVGHVEAGLRTWNILSPFPEELNRRVTGLVARWHYAPTDLARQNLLLERVPEQAITVCGNTVVDALLMTLQSVRRDPPALPPRVEAAIAEGRQIVLVTGHRRESFGDGLRHICAALVEVARSMPQARIVYPVHLNPNVQGPVHELLGAVPNIFLEDPQPYRTFVRLMDSCTIILTDSGGIQEEGPSLNKPVLIMRDATERPEGVDAGVNMLVGTSAKAIVPATLDLLRHPEAIASMAARENPYGDGKAAQRIAEHLARQ</sequence>
<dbReference type="Proteomes" id="UP000297065">
    <property type="component" value="Chromosome"/>
</dbReference>
<dbReference type="Gene3D" id="3.40.50.2000">
    <property type="entry name" value="Glycogen Phosphorylase B"/>
    <property type="match status" value="2"/>
</dbReference>
<gene>
    <name evidence="6" type="ORF">DDIC_12115</name>
</gene>
<dbReference type="NCBIfam" id="TIGR00236">
    <property type="entry name" value="wecB"/>
    <property type="match status" value="1"/>
</dbReference>
<evidence type="ECO:0000313" key="6">
    <source>
        <dbReference type="EMBL" id="QCC86608.1"/>
    </source>
</evidence>
<dbReference type="PANTHER" id="PTHR43174:SF2">
    <property type="entry name" value="UDP-N-ACETYLGLUCOSAMINE 2-EPIMERASE"/>
    <property type="match status" value="1"/>
</dbReference>
<name>A0A4P7UNJ1_DESDE</name>
<evidence type="ECO:0000256" key="1">
    <source>
        <dbReference type="ARBA" id="ARBA00023235"/>
    </source>
</evidence>
<dbReference type="Pfam" id="PF02350">
    <property type="entry name" value="Epimerase_2"/>
    <property type="match status" value="1"/>
</dbReference>
<dbReference type="InterPro" id="IPR003331">
    <property type="entry name" value="UDP_GlcNAc_Epimerase_2_dom"/>
</dbReference>
<dbReference type="CDD" id="cd03786">
    <property type="entry name" value="GTB_UDP-GlcNAc_2-Epimerase"/>
    <property type="match status" value="1"/>
</dbReference>
<dbReference type="SUPFAM" id="SSF53756">
    <property type="entry name" value="UDP-Glycosyltransferase/glycogen phosphorylase"/>
    <property type="match status" value="1"/>
</dbReference>
<dbReference type="InterPro" id="IPR029767">
    <property type="entry name" value="WecB-like"/>
</dbReference>
<dbReference type="PANTHER" id="PTHR43174">
    <property type="entry name" value="UDP-N-ACETYLGLUCOSAMINE 2-EPIMERASE"/>
    <property type="match status" value="1"/>
</dbReference>
<protein>
    <recommendedName>
        <fullName evidence="3">UDP-N-acetylglucosamine 2-epimerase (non-hydrolyzing)</fullName>
        <ecNumber evidence="3">5.1.3.14</ecNumber>
    </recommendedName>
</protein>
<feature type="domain" description="UDP-N-acetylglucosamine 2-epimerase" evidence="5">
    <location>
        <begin position="26"/>
        <end position="369"/>
    </location>
</feature>
<evidence type="ECO:0000259" key="5">
    <source>
        <dbReference type="Pfam" id="PF02350"/>
    </source>
</evidence>
<accession>A0A4P7UNJ1</accession>
<dbReference type="EC" id="5.1.3.14" evidence="3"/>
<dbReference type="OrthoDB" id="9803238at2"/>
<evidence type="ECO:0000256" key="4">
    <source>
        <dbReference type="RuleBase" id="RU003513"/>
    </source>
</evidence>
<dbReference type="AlphaFoldDB" id="A0A4P7UNJ1"/>
<organism evidence="6 7">
    <name type="scientific">Desulfovibrio desulfuricans</name>
    <dbReference type="NCBI Taxonomy" id="876"/>
    <lineage>
        <taxon>Bacteria</taxon>
        <taxon>Pseudomonadati</taxon>
        <taxon>Thermodesulfobacteriota</taxon>
        <taxon>Desulfovibrionia</taxon>
        <taxon>Desulfovibrionales</taxon>
        <taxon>Desulfovibrionaceae</taxon>
        <taxon>Desulfovibrio</taxon>
    </lineage>
</organism>
<proteinExistence type="inferred from homology"/>